<dbReference type="InterPro" id="IPR017972">
    <property type="entry name" value="Cyt_P450_CS"/>
</dbReference>
<evidence type="ECO:0000256" key="1">
    <source>
        <dbReference type="ARBA" id="ARBA00001971"/>
    </source>
</evidence>
<keyword evidence="13" id="KW-1185">Reference proteome</keyword>
<keyword evidence="5 10" id="KW-0479">Metal-binding</keyword>
<comment type="cofactor">
    <cofactor evidence="1 10">
        <name>heme</name>
        <dbReference type="ChEBI" id="CHEBI:30413"/>
    </cofactor>
</comment>
<reference evidence="12 13" key="1">
    <citation type="journal article" date="2021" name="Nat. Plants">
        <title>The Taxus genome provides insights into paclitaxel biosynthesis.</title>
        <authorList>
            <person name="Xiong X."/>
            <person name="Gou J."/>
            <person name="Liao Q."/>
            <person name="Li Y."/>
            <person name="Zhou Q."/>
            <person name="Bi G."/>
            <person name="Li C."/>
            <person name="Du R."/>
            <person name="Wang X."/>
            <person name="Sun T."/>
            <person name="Guo L."/>
            <person name="Liang H."/>
            <person name="Lu P."/>
            <person name="Wu Y."/>
            <person name="Zhang Z."/>
            <person name="Ro D.K."/>
            <person name="Shang Y."/>
            <person name="Huang S."/>
            <person name="Yan J."/>
        </authorList>
    </citation>
    <scope>NUCLEOTIDE SEQUENCE [LARGE SCALE GENOMIC DNA]</scope>
    <source>
        <strain evidence="12">Ta-2019</strain>
    </source>
</reference>
<dbReference type="InterPro" id="IPR036396">
    <property type="entry name" value="Cyt_P450_sf"/>
</dbReference>
<dbReference type="InterPro" id="IPR002401">
    <property type="entry name" value="Cyt_P450_E_grp-I"/>
</dbReference>
<feature type="non-terminal residue" evidence="12">
    <location>
        <position position="199"/>
    </location>
</feature>
<evidence type="ECO:0000256" key="7">
    <source>
        <dbReference type="ARBA" id="ARBA00023004"/>
    </source>
</evidence>
<dbReference type="InterPro" id="IPR001128">
    <property type="entry name" value="Cyt_P450"/>
</dbReference>
<dbReference type="EMBL" id="JAHRHJ020000003">
    <property type="protein sequence ID" value="KAH9320602.1"/>
    <property type="molecule type" value="Genomic_DNA"/>
</dbReference>
<evidence type="ECO:0008006" key="14">
    <source>
        <dbReference type="Google" id="ProtNLM"/>
    </source>
</evidence>
<evidence type="ECO:0000256" key="11">
    <source>
        <dbReference type="RuleBase" id="RU000461"/>
    </source>
</evidence>
<evidence type="ECO:0000313" key="12">
    <source>
        <dbReference type="EMBL" id="KAH9320602.1"/>
    </source>
</evidence>
<evidence type="ECO:0000256" key="5">
    <source>
        <dbReference type="ARBA" id="ARBA00022723"/>
    </source>
</evidence>
<dbReference type="GO" id="GO:0005506">
    <property type="term" value="F:iron ion binding"/>
    <property type="evidence" value="ECO:0007669"/>
    <property type="project" value="InterPro"/>
</dbReference>
<evidence type="ECO:0000256" key="8">
    <source>
        <dbReference type="ARBA" id="ARBA00023033"/>
    </source>
</evidence>
<keyword evidence="8 11" id="KW-0503">Monooxygenase</keyword>
<dbReference type="GO" id="GO:0020037">
    <property type="term" value="F:heme binding"/>
    <property type="evidence" value="ECO:0007669"/>
    <property type="project" value="InterPro"/>
</dbReference>
<dbReference type="GO" id="GO:0004497">
    <property type="term" value="F:monooxygenase activity"/>
    <property type="evidence" value="ECO:0007669"/>
    <property type="project" value="UniProtKB-KW"/>
</dbReference>
<evidence type="ECO:0000256" key="4">
    <source>
        <dbReference type="ARBA" id="ARBA00022617"/>
    </source>
</evidence>
<keyword evidence="7 10" id="KW-0408">Iron</keyword>
<dbReference type="OMA" id="LMINIWA"/>
<dbReference type="FunFam" id="1.10.630.10:FF:000126">
    <property type="entry name" value="Predicted protein"/>
    <property type="match status" value="1"/>
</dbReference>
<name>A0AA38LH70_TAXCH</name>
<dbReference type="PRINTS" id="PR00463">
    <property type="entry name" value="EP450I"/>
</dbReference>
<comment type="pathway">
    <text evidence="2">Alkaloid biosynthesis; taxol biosynthesis.</text>
</comment>
<keyword evidence="9" id="KW-0876">Taxol biosynthesis</keyword>
<dbReference type="PANTHER" id="PTHR47944">
    <property type="entry name" value="CYTOCHROME P450 98A9"/>
    <property type="match status" value="1"/>
</dbReference>
<dbReference type="GO" id="GO:0042617">
    <property type="term" value="P:paclitaxel biosynthetic process"/>
    <property type="evidence" value="ECO:0007669"/>
    <property type="project" value="UniProtKB-KW"/>
</dbReference>
<organism evidence="12 13">
    <name type="scientific">Taxus chinensis</name>
    <name type="common">Chinese yew</name>
    <name type="synonym">Taxus wallichiana var. chinensis</name>
    <dbReference type="NCBI Taxonomy" id="29808"/>
    <lineage>
        <taxon>Eukaryota</taxon>
        <taxon>Viridiplantae</taxon>
        <taxon>Streptophyta</taxon>
        <taxon>Embryophyta</taxon>
        <taxon>Tracheophyta</taxon>
        <taxon>Spermatophyta</taxon>
        <taxon>Pinopsida</taxon>
        <taxon>Pinidae</taxon>
        <taxon>Conifers II</taxon>
        <taxon>Cupressales</taxon>
        <taxon>Taxaceae</taxon>
        <taxon>Taxus</taxon>
    </lineage>
</organism>
<feature type="binding site" description="axial binding residue" evidence="10">
    <location>
        <position position="146"/>
    </location>
    <ligand>
        <name>heme</name>
        <dbReference type="ChEBI" id="CHEBI:30413"/>
    </ligand>
    <ligandPart>
        <name>Fe</name>
        <dbReference type="ChEBI" id="CHEBI:18248"/>
    </ligandPart>
</feature>
<keyword evidence="6 11" id="KW-0560">Oxidoreductase</keyword>
<dbReference type="GO" id="GO:0016705">
    <property type="term" value="F:oxidoreductase activity, acting on paired donors, with incorporation or reduction of molecular oxygen"/>
    <property type="evidence" value="ECO:0007669"/>
    <property type="project" value="InterPro"/>
</dbReference>
<evidence type="ECO:0000256" key="9">
    <source>
        <dbReference type="ARBA" id="ARBA00023059"/>
    </source>
</evidence>
<feature type="non-terminal residue" evidence="12">
    <location>
        <position position="1"/>
    </location>
</feature>
<comment type="similarity">
    <text evidence="3 11">Belongs to the cytochrome P450 family.</text>
</comment>
<dbReference type="PANTHER" id="PTHR47944:SF16">
    <property type="entry name" value="CYTOCHROME P450 FAMILY 1 SUBFAMILY A POLYPEPTIDE 1"/>
    <property type="match status" value="1"/>
</dbReference>
<evidence type="ECO:0000256" key="6">
    <source>
        <dbReference type="ARBA" id="ARBA00023002"/>
    </source>
</evidence>
<dbReference type="SUPFAM" id="SSF48264">
    <property type="entry name" value="Cytochrome P450"/>
    <property type="match status" value="1"/>
</dbReference>
<protein>
    <recommendedName>
        <fullName evidence="14">Cytochrome P450</fullName>
    </recommendedName>
</protein>
<keyword evidence="4 10" id="KW-0349">Heme</keyword>
<gene>
    <name evidence="12" type="ORF">KI387_015241</name>
</gene>
<sequence length="199" mass="22530">DMLTAGIETTAASLEWTMSEMVRNPHSAKKMLEEVESVVGKQRTVTESDLGSMEYLQSVVKESLRLHPPAPLIFPHESTQDRTVGASGFVIPAKTRLMINIWAIGRDPSLWDDPLAFKPERFMGKDIDIKGRDFQMIPFGAGRRGCPGASIAMGVMELIIAQLMHCFDWRFEGDPSKLDMSEYFHSTHRRKEGLYVKWQ</sequence>
<dbReference type="Gene3D" id="1.10.630.10">
    <property type="entry name" value="Cytochrome P450"/>
    <property type="match status" value="1"/>
</dbReference>
<dbReference type="PRINTS" id="PR00385">
    <property type="entry name" value="P450"/>
</dbReference>
<dbReference type="PROSITE" id="PS00086">
    <property type="entry name" value="CYTOCHROME_P450"/>
    <property type="match status" value="1"/>
</dbReference>
<accession>A0AA38LH70</accession>
<evidence type="ECO:0000256" key="2">
    <source>
        <dbReference type="ARBA" id="ARBA00005122"/>
    </source>
</evidence>
<comment type="caution">
    <text evidence="12">The sequence shown here is derived from an EMBL/GenBank/DDBJ whole genome shotgun (WGS) entry which is preliminary data.</text>
</comment>
<dbReference type="Proteomes" id="UP000824469">
    <property type="component" value="Unassembled WGS sequence"/>
</dbReference>
<evidence type="ECO:0000256" key="10">
    <source>
        <dbReference type="PIRSR" id="PIRSR602401-1"/>
    </source>
</evidence>
<proteinExistence type="inferred from homology"/>
<dbReference type="Pfam" id="PF00067">
    <property type="entry name" value="p450"/>
    <property type="match status" value="1"/>
</dbReference>
<dbReference type="AlphaFoldDB" id="A0AA38LH70"/>
<evidence type="ECO:0000256" key="3">
    <source>
        <dbReference type="ARBA" id="ARBA00010617"/>
    </source>
</evidence>
<evidence type="ECO:0000313" key="13">
    <source>
        <dbReference type="Proteomes" id="UP000824469"/>
    </source>
</evidence>